<evidence type="ECO:0000259" key="2">
    <source>
        <dbReference type="Pfam" id="PF24508"/>
    </source>
</evidence>
<dbReference type="Pfam" id="PF13848">
    <property type="entry name" value="Thioredoxin_6"/>
    <property type="match status" value="1"/>
</dbReference>
<dbReference type="EMBL" id="JBBPFD010000016">
    <property type="protein sequence ID" value="KAK7893400.1"/>
    <property type="molecule type" value="Genomic_DNA"/>
</dbReference>
<name>A0AAW0N7A3_9GOBI</name>
<dbReference type="Pfam" id="PF24508">
    <property type="entry name" value="TXNDC16_N"/>
    <property type="match status" value="1"/>
</dbReference>
<dbReference type="Pfam" id="PF24510">
    <property type="entry name" value="TXNDC16_3rd"/>
    <property type="match status" value="1"/>
</dbReference>
<dbReference type="PANTHER" id="PTHR22699:SF1">
    <property type="entry name" value="THIOREDOXIN DOMAIN-CONTAINING PROTEIN 16"/>
    <property type="match status" value="1"/>
</dbReference>
<organism evidence="5 6">
    <name type="scientific">Mugilogobius chulae</name>
    <name type="common">yellowstripe goby</name>
    <dbReference type="NCBI Taxonomy" id="88201"/>
    <lineage>
        <taxon>Eukaryota</taxon>
        <taxon>Metazoa</taxon>
        <taxon>Chordata</taxon>
        <taxon>Craniata</taxon>
        <taxon>Vertebrata</taxon>
        <taxon>Euteleostomi</taxon>
        <taxon>Actinopterygii</taxon>
        <taxon>Neopterygii</taxon>
        <taxon>Teleostei</taxon>
        <taxon>Neoteleostei</taxon>
        <taxon>Acanthomorphata</taxon>
        <taxon>Gobiaria</taxon>
        <taxon>Gobiiformes</taxon>
        <taxon>Gobioidei</taxon>
        <taxon>Gobiidae</taxon>
        <taxon>Gobionellinae</taxon>
        <taxon>Mugilogobius</taxon>
    </lineage>
</organism>
<evidence type="ECO:0000313" key="6">
    <source>
        <dbReference type="Proteomes" id="UP001460270"/>
    </source>
</evidence>
<dbReference type="InterPro" id="IPR057639">
    <property type="entry name" value="TXNDC16_N"/>
</dbReference>
<dbReference type="AlphaFoldDB" id="A0AAW0N7A3"/>
<feature type="region of interest" description="Disordered" evidence="1">
    <location>
        <begin position="642"/>
        <end position="673"/>
    </location>
</feature>
<dbReference type="Pfam" id="PF24509">
    <property type="entry name" value="TXNDC16_2nd"/>
    <property type="match status" value="1"/>
</dbReference>
<keyword evidence="6" id="KW-1185">Reference proteome</keyword>
<evidence type="ECO:0000259" key="3">
    <source>
        <dbReference type="Pfam" id="PF24509"/>
    </source>
</evidence>
<dbReference type="CDD" id="cd02961">
    <property type="entry name" value="PDI_a_family"/>
    <property type="match status" value="1"/>
</dbReference>
<feature type="domain" description="TXNDC16 second thioredoxin-like" evidence="3">
    <location>
        <begin position="113"/>
        <end position="182"/>
    </location>
</feature>
<evidence type="ECO:0000259" key="4">
    <source>
        <dbReference type="Pfam" id="PF24510"/>
    </source>
</evidence>
<feature type="compositionally biased region" description="Basic and acidic residues" evidence="1">
    <location>
        <begin position="650"/>
        <end position="666"/>
    </location>
</feature>
<evidence type="ECO:0008006" key="7">
    <source>
        <dbReference type="Google" id="ProtNLM"/>
    </source>
</evidence>
<gene>
    <name evidence="5" type="ORF">WMY93_022552</name>
</gene>
<dbReference type="SUPFAM" id="SSF52833">
    <property type="entry name" value="Thioredoxin-like"/>
    <property type="match status" value="1"/>
</dbReference>
<dbReference type="InterPro" id="IPR040090">
    <property type="entry name" value="TXNDC16"/>
</dbReference>
<accession>A0AAW0N7A3</accession>
<dbReference type="PANTHER" id="PTHR22699">
    <property type="entry name" value="THIOREDOXIN DOMAIN-CONTAINING PROTEIN 16"/>
    <property type="match status" value="1"/>
</dbReference>
<dbReference type="InterPro" id="IPR036249">
    <property type="entry name" value="Thioredoxin-like_sf"/>
</dbReference>
<comment type="caution">
    <text evidence="5">The sequence shown here is derived from an EMBL/GenBank/DDBJ whole genome shotgun (WGS) entry which is preliminary data.</text>
</comment>
<proteinExistence type="predicted"/>
<evidence type="ECO:0000256" key="1">
    <source>
        <dbReference type="SAM" id="MobiDB-lite"/>
    </source>
</evidence>
<dbReference type="Proteomes" id="UP001460270">
    <property type="component" value="Unassembled WGS sequence"/>
</dbReference>
<dbReference type="InterPro" id="IPR057642">
    <property type="entry name" value="TXNDC16_2nd"/>
</dbReference>
<protein>
    <recommendedName>
        <fullName evidence="7">Thioredoxin domain containing 16</fullName>
    </recommendedName>
</protein>
<feature type="domain" description="TXNDC16 third thioredoxin-like" evidence="4">
    <location>
        <begin position="201"/>
        <end position="265"/>
    </location>
</feature>
<dbReference type="Gene3D" id="3.40.30.10">
    <property type="entry name" value="Glutaredoxin"/>
    <property type="match status" value="1"/>
</dbReference>
<evidence type="ECO:0000313" key="5">
    <source>
        <dbReference type="EMBL" id="KAK7893400.1"/>
    </source>
</evidence>
<dbReference type="InterPro" id="IPR057645">
    <property type="entry name" value="TXNDC16_3rd"/>
</dbReference>
<reference evidence="6" key="1">
    <citation type="submission" date="2024-04" db="EMBL/GenBank/DDBJ databases">
        <title>Salinicola lusitanus LLJ914,a marine bacterium isolated from the Okinawa Trough.</title>
        <authorList>
            <person name="Li J."/>
        </authorList>
    </citation>
    <scope>NUCLEOTIDE SEQUENCE [LARGE SCALE GENOMIC DNA]</scope>
</reference>
<sequence length="702" mass="79222">MTFIRGHPIIYNVNWAVYFYEKLYTGKTMFMYFQHEVSPSIFLFLGELEKAADVLQDYGVLVGKVNCNKEIVSKYCLEDKISLTAFLFRNSKEFLSFDLDTVFDVNAIVSECILRDEVRYVHTDADLLAMEKSVKGIKDIVLGYVSSLGTQEHRSIMETAFVYGSKYQFILITGGPVLKHLGPFKKPTIPVQPQERSSSLLFSLPETEDVDKETAHRLAWKLRGIAQVVLVHRENLAVQTLKQHNAAYRLPGKSLEYLTLHSIEEILDLFTKKNRKNQLDDEVAASVYLKRGKELDMDVFTELNAQNFHSVVAQSRLTVALFYLKWDAVSMAFLEPFVEVAESLLDADIEDVQMCAVNCGEWTDLCAAQSANRTFPFQPITAFPTVLLLRPQEPAQFYKGISQVKHCTALFYCVSVFVEAARAMRGELLTGLLTDGLALKWASDHKADLPCVLVFPSWQADHYPSVFPLASSADELVDRINTALLQPVPELTVTNLPTFLSLGRALLLLFVGEEEDEIGQKQNKALVDELKRVVVMGGTQMEKYLPCWIHLGRTPAGIDVLGSYLGSVPPLPSLILTHNPSAAEIYQYPPRQPITAASVLQWVRRVEEGREQAAGVLGEENWPPVAPFYDFLVVMDKNDPSFARQQQPKQEMREKEEDETREKDGEVNSADEVTVEGETLSKILLQDQINTLNFDLWILCLN</sequence>
<feature type="domain" description="TXNDC16 N-terminal" evidence="2">
    <location>
        <begin position="19"/>
        <end position="111"/>
    </location>
</feature>